<evidence type="ECO:0000256" key="1">
    <source>
        <dbReference type="ARBA" id="ARBA00004123"/>
    </source>
</evidence>
<dbReference type="GO" id="GO:0000176">
    <property type="term" value="C:nuclear exosome (RNase complex)"/>
    <property type="evidence" value="ECO:0007669"/>
    <property type="project" value="TreeGrafter"/>
</dbReference>
<dbReference type="InterPro" id="IPR036345">
    <property type="entry name" value="ExoRNase_PH_dom2_sf"/>
</dbReference>
<dbReference type="SUPFAM" id="SSF54211">
    <property type="entry name" value="Ribosomal protein S5 domain 2-like"/>
    <property type="match status" value="1"/>
</dbReference>
<feature type="region of interest" description="Disordered" evidence="6">
    <location>
        <begin position="394"/>
        <end position="700"/>
    </location>
</feature>
<evidence type="ECO:0000313" key="9">
    <source>
        <dbReference type="Proteomes" id="UP000309340"/>
    </source>
</evidence>
<dbReference type="GO" id="GO:0035925">
    <property type="term" value="F:mRNA 3'-UTR AU-rich region binding"/>
    <property type="evidence" value="ECO:0007669"/>
    <property type="project" value="TreeGrafter"/>
</dbReference>
<gene>
    <name evidence="8" type="ORF">B0A55_00733</name>
</gene>
<dbReference type="InterPro" id="IPR050590">
    <property type="entry name" value="Exosome_comp_Rrp42_subfam"/>
</dbReference>
<feature type="compositionally biased region" description="Basic and acidic residues" evidence="6">
    <location>
        <begin position="415"/>
        <end position="426"/>
    </location>
</feature>
<dbReference type="GO" id="GO:0000177">
    <property type="term" value="C:cytoplasmic exosome (RNase complex)"/>
    <property type="evidence" value="ECO:0007669"/>
    <property type="project" value="TreeGrafter"/>
</dbReference>
<protein>
    <recommendedName>
        <fullName evidence="7">Exoribonuclease phosphorolytic domain-containing protein</fullName>
    </recommendedName>
</protein>
<name>A0A4U0XXE3_9PEZI</name>
<dbReference type="EMBL" id="NAJQ01000029">
    <property type="protein sequence ID" value="TKA82642.1"/>
    <property type="molecule type" value="Genomic_DNA"/>
</dbReference>
<dbReference type="GO" id="GO:0071035">
    <property type="term" value="P:nuclear polyadenylation-dependent rRNA catabolic process"/>
    <property type="evidence" value="ECO:0007669"/>
    <property type="project" value="TreeGrafter"/>
</dbReference>
<dbReference type="Proteomes" id="UP000309340">
    <property type="component" value="Unassembled WGS sequence"/>
</dbReference>
<organism evidence="8 9">
    <name type="scientific">Friedmanniomyces simplex</name>
    <dbReference type="NCBI Taxonomy" id="329884"/>
    <lineage>
        <taxon>Eukaryota</taxon>
        <taxon>Fungi</taxon>
        <taxon>Dikarya</taxon>
        <taxon>Ascomycota</taxon>
        <taxon>Pezizomycotina</taxon>
        <taxon>Dothideomycetes</taxon>
        <taxon>Dothideomycetidae</taxon>
        <taxon>Mycosphaerellales</taxon>
        <taxon>Teratosphaeriaceae</taxon>
        <taxon>Friedmanniomyces</taxon>
    </lineage>
</organism>
<evidence type="ECO:0000313" key="8">
    <source>
        <dbReference type="EMBL" id="TKA82642.1"/>
    </source>
</evidence>
<evidence type="ECO:0000259" key="7">
    <source>
        <dbReference type="Pfam" id="PF01138"/>
    </source>
</evidence>
<dbReference type="GO" id="GO:0000467">
    <property type="term" value="P:exonucleolytic trimming to generate mature 3'-end of 5.8S rRNA from tricistronic rRNA transcript (SSU-rRNA, 5.8S rRNA, LSU-rRNA)"/>
    <property type="evidence" value="ECO:0007669"/>
    <property type="project" value="TreeGrafter"/>
</dbReference>
<dbReference type="InterPro" id="IPR027408">
    <property type="entry name" value="PNPase/RNase_PH_dom_sf"/>
</dbReference>
<reference evidence="8 9" key="1">
    <citation type="submission" date="2017-03" db="EMBL/GenBank/DDBJ databases">
        <title>Genomes of endolithic fungi from Antarctica.</title>
        <authorList>
            <person name="Coleine C."/>
            <person name="Masonjones S."/>
            <person name="Stajich J.E."/>
        </authorList>
    </citation>
    <scope>NUCLEOTIDE SEQUENCE [LARGE SCALE GENOMIC DNA]</scope>
    <source>
        <strain evidence="8 9">CCFEE 5184</strain>
    </source>
</reference>
<evidence type="ECO:0000256" key="2">
    <source>
        <dbReference type="ARBA" id="ARBA00004496"/>
    </source>
</evidence>
<feature type="region of interest" description="Disordered" evidence="6">
    <location>
        <begin position="748"/>
        <end position="840"/>
    </location>
</feature>
<feature type="compositionally biased region" description="Basic and acidic residues" evidence="6">
    <location>
        <begin position="751"/>
        <end position="827"/>
    </location>
</feature>
<feature type="compositionally biased region" description="Basic and acidic residues" evidence="6">
    <location>
        <begin position="857"/>
        <end position="897"/>
    </location>
</feature>
<feature type="compositionally biased region" description="Basic and acidic residues" evidence="6">
    <location>
        <begin position="593"/>
        <end position="604"/>
    </location>
</feature>
<dbReference type="GO" id="GO:0034473">
    <property type="term" value="P:U1 snRNA 3'-end processing"/>
    <property type="evidence" value="ECO:0007669"/>
    <property type="project" value="TreeGrafter"/>
</dbReference>
<feature type="compositionally biased region" description="Basic and acidic residues" evidence="6">
    <location>
        <begin position="981"/>
        <end position="1022"/>
    </location>
</feature>
<dbReference type="PANTHER" id="PTHR11097">
    <property type="entry name" value="EXOSOME COMPLEX EXONUCLEASE RIBOSOMAL RNA PROCESSING PROTEIN"/>
    <property type="match status" value="1"/>
</dbReference>
<dbReference type="InterPro" id="IPR001247">
    <property type="entry name" value="ExoRNase_PH_dom1"/>
</dbReference>
<comment type="caution">
    <text evidence="8">The sequence shown here is derived from an EMBL/GenBank/DDBJ whole genome shotgun (WGS) entry which is preliminary data.</text>
</comment>
<dbReference type="GO" id="GO:0071038">
    <property type="term" value="P:TRAMP-dependent tRNA surveillance pathway"/>
    <property type="evidence" value="ECO:0007669"/>
    <property type="project" value="TreeGrafter"/>
</dbReference>
<feature type="compositionally biased region" description="Basic and acidic residues" evidence="6">
    <location>
        <begin position="458"/>
        <end position="468"/>
    </location>
</feature>
<dbReference type="GO" id="GO:0034475">
    <property type="term" value="P:U4 snRNA 3'-end processing"/>
    <property type="evidence" value="ECO:0007669"/>
    <property type="project" value="TreeGrafter"/>
</dbReference>
<keyword evidence="4" id="KW-0963">Cytoplasm</keyword>
<dbReference type="GO" id="GO:0034476">
    <property type="term" value="P:U5 snRNA 3'-end processing"/>
    <property type="evidence" value="ECO:0007669"/>
    <property type="project" value="TreeGrafter"/>
</dbReference>
<feature type="region of interest" description="Disordered" evidence="6">
    <location>
        <begin position="254"/>
        <end position="273"/>
    </location>
</feature>
<dbReference type="OrthoDB" id="3900617at2759"/>
<keyword evidence="5" id="KW-0694">RNA-binding</keyword>
<sequence>MPHFALPSTNESSFLLSALRENLRLDHRSLDAYRPISLAFPSNADTYGQADVRIGKTRVLCNISCEVVTPYPDRKFDGVFTISCELSPLMGAGVEAGRPDQTETLLSRLLEKSIRRSNALDTESLCIIAGQKCFHVRADLHVLDHDGGILDACCLALVAALQHFRRPDYEVHGEDVTVFDVREREPDATLLEEQCREGEIVVSMNRHGEVCQIAKYGGVPVDALSILTVVNQSWEKVKMMDVVVREALTSDERQRDKGGRMKAELSAENERVMERPTSTWDFTPLLKEQPNSGFIISDRDVDDDESIGSDVAVATASQKPTLTPTPTPRSRAVDIDKRALEVKHRRRALMDVSVDETIAVAGKKRSAVETDGDMEVIGDKEVKRAKLEATLVGDKQLHDGTRPKHIQQITTTPRSEPKVEQLDCKPTDLIVIDDDDDDEKISTPARRRPSPTTPTAPARREVKPEMDYKSPVAASGPFIIDNGSSDDEADSIAAPKKPPISKQHSAPSKQPTTPKPVLATSPGDAGAQKAAQRLASERMRQEAAERRMGSNSSRTSSVVPVASAVRVGSQRSAANLTSGPVKQQQRPRAAQGAKDETQRGKGEDVVVLDSPASSRSSKGVGQQRVERAVPKASTEQVRVAGKGGDQVAVNSDARPRKATTRAEPVVKQTLAQISPIDQAERTQRERPRREREMVEAEKEAQAIREVDARIEAEAREREAEAEKREAEAAKQEAEVRRLGILRQQIQAQRNAEAKRRQALDDESEAKRKQLLNDEVDAKRKQILRDEVEAKKRAKEEERQALREVDARIEAEARERAAEEKKADDLRRQTQAQKEVLRQHVQAKKDVEAKWAQRMLDQAEAKKKAREKELRGWREAEEAKKAGGEARRKQQEVRDAVAKRFAGSGSTPTIPVNGGEGSSVPQSRPATRDDELAKVPKAYAEPAGRTAVERTDAKVLPATNAHATTTAGREAAVASAVSTDADESKQDRVRALKDRNARYQLDAEARDRPELTDANERRKEPTRRGQTGGPTGGRYKNTRHELARSKEDGFAPLPVKPRPSGPMSLNGFVEQAALHRPNGSNDGRLHKITATDVTMIKLKHSGLPWNDVCIALRKATGIQESDTALAKRWTLLKSMLTSSDGPEPLLEHEKRTEGVTLEQLKDWMQSSAQTNDGYCAALGEITAHDVKLLQWQADGLSFQDIVPVYQRASGIKRPHEALNKRYNMVTGAIEGLGVDVHLLDQVASGDPAARIRLNNLVSGKTAVKVAIEQHGLDESLLDRVAGGDVEAKERLNRLVHGTWPVRQSKATPLRARGGTKSGPTGRDLASRSSIGSAARNGGFGSSFDGSSSLWTRERSSSPSVYNPITTKTKFHADETPGNRSTTAGKTMNDAAFRHYLSALTELHAGNSDSEEESEEEVTDDDLCHFTYSVQRREVSKEELDEGVELDELQLVDCGHTFTNLHKANAEANRQSAISNNPDTLAALIDGGSLVRDRDDNGLVLATHSTKDAGMVEVRVERRLRTFKRGVRPNIDGGLVSRVVYSVRERTVRLESQDGDVDEDLFGEEPRHTLLADVQVEEATHSMLELANDFAIKHFVKKAFRSSSRNLDQRSLEEAQMREQLMQALDEDGEDGMFKRTVEIERGGEKTEVEVSVTKGPFRGARNML</sequence>
<feature type="compositionally biased region" description="Low complexity" evidence="6">
    <location>
        <begin position="1340"/>
        <end position="1349"/>
    </location>
</feature>
<proteinExistence type="inferred from homology"/>
<keyword evidence="9" id="KW-1185">Reference proteome</keyword>
<evidence type="ECO:0000256" key="6">
    <source>
        <dbReference type="SAM" id="MobiDB-lite"/>
    </source>
</evidence>
<evidence type="ECO:0000256" key="3">
    <source>
        <dbReference type="ARBA" id="ARBA00006678"/>
    </source>
</evidence>
<dbReference type="Pfam" id="PF01138">
    <property type="entry name" value="RNase_PH"/>
    <property type="match status" value="1"/>
</dbReference>
<accession>A0A4U0XXE3</accession>
<comment type="subcellular location">
    <subcellularLocation>
        <location evidence="2">Cytoplasm</location>
    </subcellularLocation>
    <subcellularLocation>
        <location evidence="1">Nucleus</location>
    </subcellularLocation>
</comment>
<feature type="region of interest" description="Disordered" evidence="6">
    <location>
        <begin position="1301"/>
        <end position="1384"/>
    </location>
</feature>
<dbReference type="InterPro" id="IPR033100">
    <property type="entry name" value="Rrp45"/>
</dbReference>
<evidence type="ECO:0000256" key="4">
    <source>
        <dbReference type="ARBA" id="ARBA00022490"/>
    </source>
</evidence>
<dbReference type="GO" id="GO:0071028">
    <property type="term" value="P:nuclear mRNA surveillance"/>
    <property type="evidence" value="ECO:0007669"/>
    <property type="project" value="TreeGrafter"/>
</dbReference>
<feature type="compositionally biased region" description="Low complexity" evidence="6">
    <location>
        <begin position="552"/>
        <end position="567"/>
    </location>
</feature>
<feature type="compositionally biased region" description="Low complexity" evidence="6">
    <location>
        <begin position="969"/>
        <end position="978"/>
    </location>
</feature>
<dbReference type="CDD" id="cd11368">
    <property type="entry name" value="RNase_PH_RRP45"/>
    <property type="match status" value="1"/>
</dbReference>
<feature type="compositionally biased region" description="Polar residues" evidence="6">
    <location>
        <begin position="502"/>
        <end position="512"/>
    </location>
</feature>
<dbReference type="PANTHER" id="PTHR11097:SF14">
    <property type="entry name" value="EXOSOME COMPLEX COMPONENT RRP45"/>
    <property type="match status" value="1"/>
</dbReference>
<dbReference type="GO" id="GO:0016075">
    <property type="term" value="P:rRNA catabolic process"/>
    <property type="evidence" value="ECO:0007669"/>
    <property type="project" value="TreeGrafter"/>
</dbReference>
<feature type="domain" description="Exoribonuclease phosphorolytic" evidence="7">
    <location>
        <begin position="33"/>
        <end position="167"/>
    </location>
</feature>
<evidence type="ECO:0000256" key="5">
    <source>
        <dbReference type="ARBA" id="ARBA00022884"/>
    </source>
</evidence>
<dbReference type="SUPFAM" id="SSF55666">
    <property type="entry name" value="Ribonuclease PH domain 2-like"/>
    <property type="match status" value="1"/>
</dbReference>
<feature type="compositionally biased region" description="Basic and acidic residues" evidence="6">
    <location>
        <begin position="678"/>
        <end position="700"/>
    </location>
</feature>
<feature type="compositionally biased region" description="Basic and acidic residues" evidence="6">
    <location>
        <begin position="535"/>
        <end position="548"/>
    </location>
</feature>
<feature type="region of interest" description="Disordered" evidence="6">
    <location>
        <begin position="857"/>
        <end position="1036"/>
    </location>
</feature>
<dbReference type="InterPro" id="IPR020568">
    <property type="entry name" value="Ribosomal_Su5_D2-typ_SF"/>
</dbReference>
<feature type="compositionally biased region" description="Polar residues" evidence="6">
    <location>
        <begin position="569"/>
        <end position="586"/>
    </location>
</feature>
<feature type="compositionally biased region" description="Polar residues" evidence="6">
    <location>
        <begin position="611"/>
        <end position="620"/>
    </location>
</feature>
<dbReference type="STRING" id="329884.A0A4U0XXE3"/>
<comment type="similarity">
    <text evidence="3">Belongs to the RNase PH family.</text>
</comment>
<dbReference type="Gene3D" id="3.30.230.70">
    <property type="entry name" value="GHMP Kinase, N-terminal domain"/>
    <property type="match status" value="1"/>
</dbReference>